<dbReference type="AlphaFoldDB" id="A0A7W6ENY4"/>
<reference evidence="1 2" key="1">
    <citation type="submission" date="2020-08" db="EMBL/GenBank/DDBJ databases">
        <title>Genomic Encyclopedia of Type Strains, Phase IV (KMG-IV): sequencing the most valuable type-strain genomes for metagenomic binning, comparative biology and taxonomic classification.</title>
        <authorList>
            <person name="Goeker M."/>
        </authorList>
    </citation>
    <scope>NUCLEOTIDE SEQUENCE [LARGE SCALE GENOMIC DNA]</scope>
    <source>
        <strain evidence="1 2">DSM 17976</strain>
    </source>
</reference>
<gene>
    <name evidence="1" type="ORF">FHS57_000788</name>
</gene>
<comment type="caution">
    <text evidence="1">The sequence shown here is derived from an EMBL/GenBank/DDBJ whole genome shotgun (WGS) entry which is preliminary data.</text>
</comment>
<dbReference type="EMBL" id="JACIBY010000001">
    <property type="protein sequence ID" value="MBB3836806.1"/>
    <property type="molecule type" value="Genomic_DNA"/>
</dbReference>
<dbReference type="RefSeq" id="WP_183971572.1">
    <property type="nucleotide sequence ID" value="NZ_JACIBY010000001.1"/>
</dbReference>
<keyword evidence="2" id="KW-1185">Reference proteome</keyword>
<accession>A0A7W6ENY4</accession>
<dbReference type="Proteomes" id="UP000541352">
    <property type="component" value="Unassembled WGS sequence"/>
</dbReference>
<evidence type="ECO:0000313" key="2">
    <source>
        <dbReference type="Proteomes" id="UP000541352"/>
    </source>
</evidence>
<proteinExistence type="predicted"/>
<sequence>MAKYIDEDNDYLVIKAKSKIVENLIRIGKLSLKEIADTASVTIDFVIGIQQKLSADK</sequence>
<name>A0A7W6ENY4_9BACT</name>
<organism evidence="1 2">
    <name type="scientific">Runella defluvii</name>
    <dbReference type="NCBI Taxonomy" id="370973"/>
    <lineage>
        <taxon>Bacteria</taxon>
        <taxon>Pseudomonadati</taxon>
        <taxon>Bacteroidota</taxon>
        <taxon>Cytophagia</taxon>
        <taxon>Cytophagales</taxon>
        <taxon>Spirosomataceae</taxon>
        <taxon>Runella</taxon>
    </lineage>
</organism>
<evidence type="ECO:0000313" key="1">
    <source>
        <dbReference type="EMBL" id="MBB3836806.1"/>
    </source>
</evidence>
<protein>
    <submittedName>
        <fullName evidence="1">Uncharacterized protein</fullName>
    </submittedName>
</protein>